<dbReference type="HOGENOM" id="CLU_2493729_0_0_4"/>
<dbReference type="EMBL" id="HG322949">
    <property type="protein sequence ID" value="CDG81650.1"/>
    <property type="molecule type" value="Genomic_DNA"/>
</dbReference>
<reference evidence="1 2" key="1">
    <citation type="journal article" date="2015" name="Genome Announc.">
        <title>Genome Sequence of Mushroom Soft-Rot Pathogen Janthinobacterium agaricidamnosum.</title>
        <authorList>
            <person name="Graupner K."/>
            <person name="Lackner G."/>
            <person name="Hertweck C."/>
        </authorList>
    </citation>
    <scope>NUCLEOTIDE SEQUENCE [LARGE SCALE GENOMIC DNA]</scope>
    <source>
        <strain evidence="2">NBRC 102515 / DSM 9628</strain>
    </source>
</reference>
<dbReference type="RefSeq" id="WP_144241423.1">
    <property type="nucleotide sequence ID" value="NZ_BCTH01000029.1"/>
</dbReference>
<gene>
    <name evidence="1" type="ORF">GJA_995</name>
</gene>
<dbReference type="STRING" id="1349767.GJA_995"/>
<protein>
    <submittedName>
        <fullName evidence="1">Uncharacterized protein</fullName>
    </submittedName>
</protein>
<dbReference type="Proteomes" id="UP000027604">
    <property type="component" value="Chromosome I"/>
</dbReference>
<proteinExistence type="predicted"/>
<accession>W0V208</accession>
<evidence type="ECO:0000313" key="1">
    <source>
        <dbReference type="EMBL" id="CDG81650.1"/>
    </source>
</evidence>
<dbReference type="KEGG" id="jag:GJA_995"/>
<dbReference type="AlphaFoldDB" id="W0V208"/>
<keyword evidence="2" id="KW-1185">Reference proteome</keyword>
<name>W0V208_9BURK</name>
<evidence type="ECO:0000313" key="2">
    <source>
        <dbReference type="Proteomes" id="UP000027604"/>
    </source>
</evidence>
<sequence>MNINAFFELKYWAGNHMEKSGVKYIHCFNRAIECDIEIVMLSQMSYRTLQLRKIKCQIKSMGLQSMEIRGSSAACMTVMPLKVVCQ</sequence>
<organism evidence="1 2">
    <name type="scientific">Janthinobacterium agaricidamnosum NBRC 102515 = DSM 9628</name>
    <dbReference type="NCBI Taxonomy" id="1349767"/>
    <lineage>
        <taxon>Bacteria</taxon>
        <taxon>Pseudomonadati</taxon>
        <taxon>Pseudomonadota</taxon>
        <taxon>Betaproteobacteria</taxon>
        <taxon>Burkholderiales</taxon>
        <taxon>Oxalobacteraceae</taxon>
        <taxon>Janthinobacterium</taxon>
    </lineage>
</organism>